<dbReference type="Pfam" id="PF14358">
    <property type="entry name" value="DUF4405"/>
    <property type="match status" value="1"/>
</dbReference>
<organism evidence="3 4">
    <name type="scientific">Blastochloris tepida</name>
    <dbReference type="NCBI Taxonomy" id="2233851"/>
    <lineage>
        <taxon>Bacteria</taxon>
        <taxon>Pseudomonadati</taxon>
        <taxon>Pseudomonadota</taxon>
        <taxon>Alphaproteobacteria</taxon>
        <taxon>Hyphomicrobiales</taxon>
        <taxon>Blastochloridaceae</taxon>
        <taxon>Blastochloris</taxon>
    </lineage>
</organism>
<feature type="transmembrane region" description="Helical" evidence="1">
    <location>
        <begin position="108"/>
        <end position="126"/>
    </location>
</feature>
<dbReference type="AlphaFoldDB" id="A0A348FYF1"/>
<keyword evidence="1" id="KW-0812">Transmembrane</keyword>
<evidence type="ECO:0000256" key="1">
    <source>
        <dbReference type="SAM" id="Phobius"/>
    </source>
</evidence>
<feature type="domain" description="Flavinylation-associated cytochrome" evidence="2">
    <location>
        <begin position="21"/>
        <end position="87"/>
    </location>
</feature>
<feature type="transmembrane region" description="Helical" evidence="1">
    <location>
        <begin position="63"/>
        <end position="87"/>
    </location>
</feature>
<evidence type="ECO:0000259" key="2">
    <source>
        <dbReference type="Pfam" id="PF14358"/>
    </source>
</evidence>
<name>A0A348FYF1_9HYPH</name>
<evidence type="ECO:0000313" key="3">
    <source>
        <dbReference type="EMBL" id="BBF92334.1"/>
    </source>
</evidence>
<dbReference type="InterPro" id="IPR025517">
    <property type="entry name" value="DUF4405"/>
</dbReference>
<protein>
    <recommendedName>
        <fullName evidence="2">Flavinylation-associated cytochrome domain-containing protein</fullName>
    </recommendedName>
</protein>
<accession>A0A348FYF1</accession>
<reference evidence="3 4" key="1">
    <citation type="submission" date="2018-08" db="EMBL/GenBank/DDBJ databases">
        <title>Complete genome sequencing of Blastochloris tepida GI.</title>
        <authorList>
            <person name="Tsukatani Y."/>
            <person name="Mori H."/>
        </authorList>
    </citation>
    <scope>NUCLEOTIDE SEQUENCE [LARGE SCALE GENOMIC DNA]</scope>
    <source>
        <strain evidence="3 4">GI</strain>
    </source>
</reference>
<evidence type="ECO:0000313" key="4">
    <source>
        <dbReference type="Proteomes" id="UP000266934"/>
    </source>
</evidence>
<dbReference type="KEGG" id="blag:BLTE_10190"/>
<feature type="transmembrane region" description="Helical" evidence="1">
    <location>
        <begin position="21"/>
        <end position="43"/>
    </location>
</feature>
<dbReference type="Proteomes" id="UP000266934">
    <property type="component" value="Chromosome"/>
</dbReference>
<dbReference type="RefSeq" id="WP_126398200.1">
    <property type="nucleotide sequence ID" value="NZ_AP018907.1"/>
</dbReference>
<proteinExistence type="predicted"/>
<gene>
    <name evidence="3" type="ORF">BLTE_10190</name>
</gene>
<dbReference type="EMBL" id="AP018907">
    <property type="protein sequence ID" value="BBF92334.1"/>
    <property type="molecule type" value="Genomic_DNA"/>
</dbReference>
<sequence length="145" mass="16217">MTSEETSGRTRVVRSFHTRGWVVFVLAIGIATLLVSGIVLFVAPSSSIAKTIKWTAFGLDRHAWINLHNVVAILFSAVAVWHLVYNWRYFSGYLWGTGQLRGGLKRELVMALGVLLVIVGLVAWAVPPVSTLGELSDYFRHTYWK</sequence>
<keyword evidence="4" id="KW-1185">Reference proteome</keyword>
<dbReference type="OrthoDB" id="5339490at2"/>
<keyword evidence="1" id="KW-0472">Membrane</keyword>
<keyword evidence="1" id="KW-1133">Transmembrane helix</keyword>